<sequence length="154" mass="16611">MKYRIKGKEEAGKIDSFLLSALQSPSTMLSTASILLCCAGAALAMFPVPWNEWETASEFPSLEICQMIARNPIAIQRILAILRQSEIELNTLLRSGYFNNQQFGQQGIYSGLGQNFGLGNNGFSGLSGFDGLNGMSGMNGMGFGNSGRLMGLKK</sequence>
<dbReference type="AlphaFoldDB" id="A0A8S1HMB9"/>
<comment type="caution">
    <text evidence="1">The sequence shown here is derived from an EMBL/GenBank/DDBJ whole genome shotgun (WGS) entry which is preliminary data.</text>
</comment>
<gene>
    <name evidence="1" type="ORF">CAUJ_LOCUS13535</name>
</gene>
<reference evidence="1" key="1">
    <citation type="submission" date="2020-10" db="EMBL/GenBank/DDBJ databases">
        <authorList>
            <person name="Kikuchi T."/>
        </authorList>
    </citation>
    <scope>NUCLEOTIDE SEQUENCE</scope>
    <source>
        <strain evidence="1">NKZ352</strain>
    </source>
</reference>
<dbReference type="Proteomes" id="UP000835052">
    <property type="component" value="Unassembled WGS sequence"/>
</dbReference>
<dbReference type="EMBL" id="CAJGYM010000100">
    <property type="protein sequence ID" value="CAD6197626.1"/>
    <property type="molecule type" value="Genomic_DNA"/>
</dbReference>
<protein>
    <submittedName>
        <fullName evidence="1">Uncharacterized protein</fullName>
    </submittedName>
</protein>
<accession>A0A8S1HMB9</accession>
<name>A0A8S1HMB9_9PELO</name>
<organism evidence="1 2">
    <name type="scientific">Caenorhabditis auriculariae</name>
    <dbReference type="NCBI Taxonomy" id="2777116"/>
    <lineage>
        <taxon>Eukaryota</taxon>
        <taxon>Metazoa</taxon>
        <taxon>Ecdysozoa</taxon>
        <taxon>Nematoda</taxon>
        <taxon>Chromadorea</taxon>
        <taxon>Rhabditida</taxon>
        <taxon>Rhabditina</taxon>
        <taxon>Rhabditomorpha</taxon>
        <taxon>Rhabditoidea</taxon>
        <taxon>Rhabditidae</taxon>
        <taxon>Peloderinae</taxon>
        <taxon>Caenorhabditis</taxon>
    </lineage>
</organism>
<proteinExistence type="predicted"/>
<keyword evidence="2" id="KW-1185">Reference proteome</keyword>
<evidence type="ECO:0000313" key="1">
    <source>
        <dbReference type="EMBL" id="CAD6197626.1"/>
    </source>
</evidence>
<evidence type="ECO:0000313" key="2">
    <source>
        <dbReference type="Proteomes" id="UP000835052"/>
    </source>
</evidence>